<evidence type="ECO:0000256" key="11">
    <source>
        <dbReference type="SAM" id="MobiDB-lite"/>
    </source>
</evidence>
<reference evidence="13 14" key="1">
    <citation type="submission" date="2017-12" db="EMBL/GenBank/DDBJ databases">
        <authorList>
            <person name="Hurst M.R.H."/>
        </authorList>
    </citation>
    <scope>NUCLEOTIDE SEQUENCE [LARGE SCALE GENOMIC DNA]</scope>
    <source>
        <strain evidence="13 14">SY-3-19</strain>
    </source>
</reference>
<comment type="caution">
    <text evidence="13">The sequence shown here is derived from an EMBL/GenBank/DDBJ whole genome shotgun (WGS) entry which is preliminary data.</text>
</comment>
<protein>
    <recommendedName>
        <fullName evidence="3 9">DNA repair protein RecN</fullName>
    </recommendedName>
    <alternativeName>
        <fullName evidence="8 9">Recombination protein N</fullName>
    </alternativeName>
</protein>
<dbReference type="AlphaFoldDB" id="A0A2S7K9F1"/>
<comment type="function">
    <text evidence="1 9">May be involved in recombinational repair of damaged DNA.</text>
</comment>
<dbReference type="GO" id="GO:0006281">
    <property type="term" value="P:DNA repair"/>
    <property type="evidence" value="ECO:0007669"/>
    <property type="project" value="UniProtKB-KW"/>
</dbReference>
<evidence type="ECO:0000313" key="13">
    <source>
        <dbReference type="EMBL" id="PQA89079.1"/>
    </source>
</evidence>
<dbReference type="InterPro" id="IPR004604">
    <property type="entry name" value="DNA_recomb/repair_RecN"/>
</dbReference>
<dbReference type="PANTHER" id="PTHR11059">
    <property type="entry name" value="DNA REPAIR PROTEIN RECN"/>
    <property type="match status" value="1"/>
</dbReference>
<evidence type="ECO:0000313" key="14">
    <source>
        <dbReference type="Proteomes" id="UP000239504"/>
    </source>
</evidence>
<feature type="coiled-coil region" evidence="10">
    <location>
        <begin position="167"/>
        <end position="215"/>
    </location>
</feature>
<dbReference type="NCBIfam" id="TIGR00634">
    <property type="entry name" value="recN"/>
    <property type="match status" value="1"/>
</dbReference>
<dbReference type="SUPFAM" id="SSF52540">
    <property type="entry name" value="P-loop containing nucleoside triphosphate hydrolases"/>
    <property type="match status" value="2"/>
</dbReference>
<dbReference type="GO" id="GO:0005524">
    <property type="term" value="F:ATP binding"/>
    <property type="evidence" value="ECO:0007669"/>
    <property type="project" value="UniProtKB-KW"/>
</dbReference>
<evidence type="ECO:0000256" key="10">
    <source>
        <dbReference type="SAM" id="Coils"/>
    </source>
</evidence>
<feature type="domain" description="RecF/RecN/SMC N-terminal" evidence="12">
    <location>
        <begin position="3"/>
        <end position="514"/>
    </location>
</feature>
<gene>
    <name evidence="13" type="primary">recN</name>
    <name evidence="13" type="ORF">CW354_03775</name>
</gene>
<dbReference type="GO" id="GO:0006310">
    <property type="term" value="P:DNA recombination"/>
    <property type="evidence" value="ECO:0007669"/>
    <property type="project" value="InterPro"/>
</dbReference>
<keyword evidence="5 9" id="KW-0227">DNA damage</keyword>
<dbReference type="Proteomes" id="UP000239504">
    <property type="component" value="Unassembled WGS sequence"/>
</dbReference>
<dbReference type="Gene3D" id="3.40.50.300">
    <property type="entry name" value="P-loop containing nucleotide triphosphate hydrolases"/>
    <property type="match status" value="2"/>
</dbReference>
<feature type="coiled-coil region" evidence="10">
    <location>
        <begin position="265"/>
        <end position="292"/>
    </location>
</feature>
<feature type="coiled-coil region" evidence="10">
    <location>
        <begin position="338"/>
        <end position="365"/>
    </location>
</feature>
<keyword evidence="10" id="KW-0175">Coiled coil</keyword>
<dbReference type="PANTHER" id="PTHR11059:SF0">
    <property type="entry name" value="DNA REPAIR PROTEIN RECN"/>
    <property type="match status" value="1"/>
</dbReference>
<evidence type="ECO:0000256" key="2">
    <source>
        <dbReference type="ARBA" id="ARBA00009441"/>
    </source>
</evidence>
<organism evidence="13 14">
    <name type="scientific">Hyphococcus luteus</name>
    <dbReference type="NCBI Taxonomy" id="2058213"/>
    <lineage>
        <taxon>Bacteria</taxon>
        <taxon>Pseudomonadati</taxon>
        <taxon>Pseudomonadota</taxon>
        <taxon>Alphaproteobacteria</taxon>
        <taxon>Parvularculales</taxon>
        <taxon>Parvularculaceae</taxon>
        <taxon>Hyphococcus</taxon>
    </lineage>
</organism>
<evidence type="ECO:0000256" key="7">
    <source>
        <dbReference type="ARBA" id="ARBA00023204"/>
    </source>
</evidence>
<dbReference type="Pfam" id="PF02463">
    <property type="entry name" value="SMC_N"/>
    <property type="match status" value="1"/>
</dbReference>
<dbReference type="CDD" id="cd03241">
    <property type="entry name" value="ABC_RecN"/>
    <property type="match status" value="2"/>
</dbReference>
<evidence type="ECO:0000256" key="8">
    <source>
        <dbReference type="ARBA" id="ARBA00033408"/>
    </source>
</evidence>
<evidence type="ECO:0000256" key="1">
    <source>
        <dbReference type="ARBA" id="ARBA00003618"/>
    </source>
</evidence>
<comment type="similarity">
    <text evidence="2 9">Belongs to the RecN family.</text>
</comment>
<evidence type="ECO:0000256" key="3">
    <source>
        <dbReference type="ARBA" id="ARBA00021315"/>
    </source>
</evidence>
<evidence type="ECO:0000259" key="12">
    <source>
        <dbReference type="Pfam" id="PF02463"/>
    </source>
</evidence>
<dbReference type="OrthoDB" id="9806954at2"/>
<accession>A0A2S7K9F1</accession>
<dbReference type="PIRSF" id="PIRSF003128">
    <property type="entry name" value="RecN"/>
    <property type="match status" value="1"/>
</dbReference>
<dbReference type="FunFam" id="3.40.50.300:FF:000356">
    <property type="entry name" value="DNA repair protein RecN"/>
    <property type="match status" value="1"/>
</dbReference>
<keyword evidence="6" id="KW-0067">ATP-binding</keyword>
<dbReference type="GO" id="GO:0043590">
    <property type="term" value="C:bacterial nucleoid"/>
    <property type="evidence" value="ECO:0007669"/>
    <property type="project" value="TreeGrafter"/>
</dbReference>
<name>A0A2S7K9F1_9PROT</name>
<keyword evidence="7 9" id="KW-0234">DNA repair</keyword>
<dbReference type="InterPro" id="IPR027417">
    <property type="entry name" value="P-loop_NTPase"/>
</dbReference>
<evidence type="ECO:0000256" key="5">
    <source>
        <dbReference type="ARBA" id="ARBA00022763"/>
    </source>
</evidence>
<feature type="region of interest" description="Disordered" evidence="11">
    <location>
        <begin position="552"/>
        <end position="571"/>
    </location>
</feature>
<dbReference type="RefSeq" id="WP_104828717.1">
    <property type="nucleotide sequence ID" value="NZ_PJCH01000003.1"/>
</dbReference>
<keyword evidence="4" id="KW-0547">Nucleotide-binding</keyword>
<evidence type="ECO:0000256" key="6">
    <source>
        <dbReference type="ARBA" id="ARBA00022840"/>
    </source>
</evidence>
<dbReference type="GO" id="GO:0009432">
    <property type="term" value="P:SOS response"/>
    <property type="evidence" value="ECO:0007669"/>
    <property type="project" value="TreeGrafter"/>
</dbReference>
<proteinExistence type="inferred from homology"/>
<dbReference type="InterPro" id="IPR003395">
    <property type="entry name" value="RecF/RecN/SMC_N"/>
</dbReference>
<evidence type="ECO:0000256" key="9">
    <source>
        <dbReference type="PIRNR" id="PIRNR003128"/>
    </source>
</evidence>
<keyword evidence="14" id="KW-1185">Reference proteome</keyword>
<sequence length="571" mass="60859">MLIALHIQDFVLIDQARLALGRGLTALTGETGAGKSILLDALGLAVGGRAERGAVRQGAKQGVVSVIFEPGLSHPVWKVLEENGLDAGEDQVILRRVQGADGRGRGFVNDQPVSIAMLRTVGETLVEIHGQHDGRGFLTASAHRGMLDEFGGLQKKAGEVAGLWRRWRDAEDALEEKKRDRDAAAREADYLRHVVERLSKLAPEADEEAALAERRTELMASDKIAEDLNAAMTAMSEGAFDAQLASALRRIDRAASLLAEKDNPLSVASARLDAALNEAAEARSALEAAIDRFGADPDELDRVEERLFALRAEARKHGVTPDGLAAFLEKAKTSLEDLEMGEAAFESLEKDVKDAKAAFEKAATALSKERAAAAKKLDSAVMKELAPLKLGKAVFETNIATDKSHPTSDGFDAVEFMVATNPGAPAGPLKTIASGGELSRFVLAMKAALAAKENRTVIIFDEVDAGVGGAVADAVGERLARLASDAQVLVVTHSPQVAARAGAHWRIEKKQTKSSTLTRVTPLEDGARVEEIARMLSGAEVTDEARAAARRLLSVDAPKEKAPAKKSRKRA</sequence>
<evidence type="ECO:0000256" key="4">
    <source>
        <dbReference type="ARBA" id="ARBA00022741"/>
    </source>
</evidence>
<dbReference type="EMBL" id="PJCH01000003">
    <property type="protein sequence ID" value="PQA89079.1"/>
    <property type="molecule type" value="Genomic_DNA"/>
</dbReference>